<dbReference type="EMBL" id="BMAR01000056">
    <property type="protein sequence ID" value="GFR51962.1"/>
    <property type="molecule type" value="Genomic_DNA"/>
</dbReference>
<protein>
    <submittedName>
        <fullName evidence="3">Uncharacterized protein</fullName>
    </submittedName>
</protein>
<keyword evidence="4" id="KW-1185">Reference proteome</keyword>
<gene>
    <name evidence="3" type="ORF">Agub_g14485</name>
</gene>
<name>A0AAD3E346_9CHLO</name>
<feature type="region of interest" description="Disordered" evidence="1">
    <location>
        <begin position="43"/>
        <end position="71"/>
    </location>
</feature>
<accession>A0AAD3E346</accession>
<reference evidence="3 4" key="1">
    <citation type="journal article" date="2021" name="Sci. Rep.">
        <title>Genome sequencing of the multicellular alga Astrephomene provides insights into convergent evolution of germ-soma differentiation.</title>
        <authorList>
            <person name="Yamashita S."/>
            <person name="Yamamoto K."/>
            <person name="Matsuzaki R."/>
            <person name="Suzuki S."/>
            <person name="Yamaguchi H."/>
            <person name="Hirooka S."/>
            <person name="Minakuchi Y."/>
            <person name="Miyagishima S."/>
            <person name="Kawachi M."/>
            <person name="Toyoda A."/>
            <person name="Nozaki H."/>
        </authorList>
    </citation>
    <scope>NUCLEOTIDE SEQUENCE [LARGE SCALE GENOMIC DNA]</scope>
    <source>
        <strain evidence="3 4">NIES-4017</strain>
    </source>
</reference>
<evidence type="ECO:0000313" key="3">
    <source>
        <dbReference type="EMBL" id="GFR51962.1"/>
    </source>
</evidence>
<keyword evidence="2" id="KW-1133">Transmembrane helix</keyword>
<feature type="transmembrane region" description="Helical" evidence="2">
    <location>
        <begin position="181"/>
        <end position="199"/>
    </location>
</feature>
<organism evidence="3 4">
    <name type="scientific">Astrephomene gubernaculifera</name>
    <dbReference type="NCBI Taxonomy" id="47775"/>
    <lineage>
        <taxon>Eukaryota</taxon>
        <taxon>Viridiplantae</taxon>
        <taxon>Chlorophyta</taxon>
        <taxon>core chlorophytes</taxon>
        <taxon>Chlorophyceae</taxon>
        <taxon>CS clade</taxon>
        <taxon>Chlamydomonadales</taxon>
        <taxon>Astrephomenaceae</taxon>
        <taxon>Astrephomene</taxon>
    </lineage>
</organism>
<dbReference type="Proteomes" id="UP001054857">
    <property type="component" value="Unassembled WGS sequence"/>
</dbReference>
<comment type="caution">
    <text evidence="3">The sequence shown here is derived from an EMBL/GenBank/DDBJ whole genome shotgun (WGS) entry which is preliminary data.</text>
</comment>
<sequence length="205" mass="20483">HATAKYASNREGCSVSMSGTAPACFSSGVASVAACDGLTSADGSHVGPPTPPPVIKSNGQLSSNQHARPAQGTLQLHKQHSVNGLAGAAGGGANASAGSLGRTLLAQAQAAPPWLRQVVELVRERDVRSLAVDVVKSASREATRGAVEGLLQSSGVGCSRDAGAGGSGSGVLMLPSGAMGYKLYVLATLAVSMCMYALSPRVMLV</sequence>
<evidence type="ECO:0000313" key="4">
    <source>
        <dbReference type="Proteomes" id="UP001054857"/>
    </source>
</evidence>
<keyword evidence="2" id="KW-0812">Transmembrane</keyword>
<dbReference type="AlphaFoldDB" id="A0AAD3E346"/>
<feature type="non-terminal residue" evidence="3">
    <location>
        <position position="1"/>
    </location>
</feature>
<evidence type="ECO:0000256" key="1">
    <source>
        <dbReference type="SAM" id="MobiDB-lite"/>
    </source>
</evidence>
<evidence type="ECO:0000256" key="2">
    <source>
        <dbReference type="SAM" id="Phobius"/>
    </source>
</evidence>
<proteinExistence type="predicted"/>
<keyword evidence="2" id="KW-0472">Membrane</keyword>
<feature type="compositionally biased region" description="Polar residues" evidence="1">
    <location>
        <begin position="57"/>
        <end position="71"/>
    </location>
</feature>